<accession>A0A0F9LQC9</accession>
<sequence length="59" mass="7018">MRNEEFEGIREYIKCAFNELGNDISLYHKDYPYALLPHVIELNEIIDAFNEVEQDVQVE</sequence>
<feature type="non-terminal residue" evidence="1">
    <location>
        <position position="59"/>
    </location>
</feature>
<name>A0A0F9LQC9_9ZZZZ</name>
<gene>
    <name evidence="1" type="ORF">LCGC14_1479320</name>
</gene>
<dbReference type="AlphaFoldDB" id="A0A0F9LQC9"/>
<organism evidence="1">
    <name type="scientific">marine sediment metagenome</name>
    <dbReference type="NCBI Taxonomy" id="412755"/>
    <lineage>
        <taxon>unclassified sequences</taxon>
        <taxon>metagenomes</taxon>
        <taxon>ecological metagenomes</taxon>
    </lineage>
</organism>
<proteinExistence type="predicted"/>
<comment type="caution">
    <text evidence="1">The sequence shown here is derived from an EMBL/GenBank/DDBJ whole genome shotgun (WGS) entry which is preliminary data.</text>
</comment>
<dbReference type="EMBL" id="LAZR01010493">
    <property type="protein sequence ID" value="KKM66630.1"/>
    <property type="molecule type" value="Genomic_DNA"/>
</dbReference>
<reference evidence="1" key="1">
    <citation type="journal article" date="2015" name="Nature">
        <title>Complex archaea that bridge the gap between prokaryotes and eukaryotes.</title>
        <authorList>
            <person name="Spang A."/>
            <person name="Saw J.H."/>
            <person name="Jorgensen S.L."/>
            <person name="Zaremba-Niedzwiedzka K."/>
            <person name="Martijn J."/>
            <person name="Lind A.E."/>
            <person name="van Eijk R."/>
            <person name="Schleper C."/>
            <person name="Guy L."/>
            <person name="Ettema T.J."/>
        </authorList>
    </citation>
    <scope>NUCLEOTIDE SEQUENCE</scope>
</reference>
<protein>
    <submittedName>
        <fullName evidence="1">Uncharacterized protein</fullName>
    </submittedName>
</protein>
<evidence type="ECO:0000313" key="1">
    <source>
        <dbReference type="EMBL" id="KKM66630.1"/>
    </source>
</evidence>